<reference evidence="1" key="1">
    <citation type="submission" date="2022-06" db="EMBL/GenBank/DDBJ databases">
        <title>Genomic Encyclopedia of Archaeal and Bacterial Type Strains, Phase II (KMG-II): from individual species to whole genera.</title>
        <authorList>
            <person name="Goeker M."/>
        </authorList>
    </citation>
    <scope>NUCLEOTIDE SEQUENCE</scope>
    <source>
        <strain evidence="1">DSM 43935</strain>
    </source>
</reference>
<evidence type="ECO:0000313" key="1">
    <source>
        <dbReference type="EMBL" id="MCP2167432.1"/>
    </source>
</evidence>
<proteinExistence type="predicted"/>
<dbReference type="EMBL" id="JAMTCK010000010">
    <property type="protein sequence ID" value="MCP2167432.1"/>
    <property type="molecule type" value="Genomic_DNA"/>
</dbReference>
<organism evidence="1 2">
    <name type="scientific">Goodfellowiella coeruleoviolacea</name>
    <dbReference type="NCBI Taxonomy" id="334858"/>
    <lineage>
        <taxon>Bacteria</taxon>
        <taxon>Bacillati</taxon>
        <taxon>Actinomycetota</taxon>
        <taxon>Actinomycetes</taxon>
        <taxon>Pseudonocardiales</taxon>
        <taxon>Pseudonocardiaceae</taxon>
        <taxon>Goodfellowiella</taxon>
    </lineage>
</organism>
<dbReference type="Proteomes" id="UP001206128">
    <property type="component" value="Unassembled WGS sequence"/>
</dbReference>
<accession>A0AAE3GFR8</accession>
<name>A0AAE3GFR8_9PSEU</name>
<evidence type="ECO:0000313" key="2">
    <source>
        <dbReference type="Proteomes" id="UP001206128"/>
    </source>
</evidence>
<protein>
    <submittedName>
        <fullName evidence="1">Uncharacterized protein</fullName>
    </submittedName>
</protein>
<dbReference type="AlphaFoldDB" id="A0AAE3GFR8"/>
<keyword evidence="2" id="KW-1185">Reference proteome</keyword>
<gene>
    <name evidence="1" type="ORF">LX83_004305</name>
</gene>
<sequence length="61" mass="6502">MPKVGPRGFSQVWGSLKTVELANLCPGTIDEAHTAAQAGWGRIGCGRQLCFAFLDHAGLFL</sequence>
<comment type="caution">
    <text evidence="1">The sequence shown here is derived from an EMBL/GenBank/DDBJ whole genome shotgun (WGS) entry which is preliminary data.</text>
</comment>